<keyword evidence="2" id="KW-0547">Nucleotide-binding</keyword>
<feature type="active site" evidence="1">
    <location>
        <position position="191"/>
    </location>
</feature>
<dbReference type="Pfam" id="PF02661">
    <property type="entry name" value="Fic"/>
    <property type="match status" value="1"/>
</dbReference>
<dbReference type="PROSITE" id="PS51459">
    <property type="entry name" value="FIDO"/>
    <property type="match status" value="1"/>
</dbReference>
<feature type="domain" description="Fido" evidence="3">
    <location>
        <begin position="107"/>
        <end position="262"/>
    </location>
</feature>
<gene>
    <name evidence="4" type="ORF">BCF44_103557</name>
</gene>
<dbReference type="GO" id="GO:0005524">
    <property type="term" value="F:ATP binding"/>
    <property type="evidence" value="ECO:0007669"/>
    <property type="project" value="UniProtKB-KW"/>
</dbReference>
<protein>
    <submittedName>
        <fullName evidence="4">Fic family protein</fullName>
    </submittedName>
</protein>
<dbReference type="InterPro" id="IPR036597">
    <property type="entry name" value="Fido-like_dom_sf"/>
</dbReference>
<dbReference type="RefSeq" id="WP_116174092.1">
    <property type="nucleotide sequence ID" value="NZ_CP144375.1"/>
</dbReference>
<dbReference type="AlphaFoldDB" id="A0A3E0I057"/>
<dbReference type="Proteomes" id="UP000256269">
    <property type="component" value="Unassembled WGS sequence"/>
</dbReference>
<dbReference type="Gene3D" id="1.10.3290.10">
    <property type="entry name" value="Fido-like domain"/>
    <property type="match status" value="1"/>
</dbReference>
<proteinExistence type="predicted"/>
<dbReference type="OrthoDB" id="9813719at2"/>
<dbReference type="SUPFAM" id="SSF140931">
    <property type="entry name" value="Fic-like"/>
    <property type="match status" value="1"/>
</dbReference>
<evidence type="ECO:0000313" key="5">
    <source>
        <dbReference type="Proteomes" id="UP000256269"/>
    </source>
</evidence>
<keyword evidence="2" id="KW-0067">ATP-binding</keyword>
<dbReference type="InterPro" id="IPR040198">
    <property type="entry name" value="Fido_containing"/>
</dbReference>
<dbReference type="PANTHER" id="PTHR13504">
    <property type="entry name" value="FIDO DOMAIN-CONTAINING PROTEIN DDB_G0283145"/>
    <property type="match status" value="1"/>
</dbReference>
<evidence type="ECO:0000256" key="1">
    <source>
        <dbReference type="PIRSR" id="PIRSR640198-1"/>
    </source>
</evidence>
<dbReference type="PANTHER" id="PTHR13504:SF38">
    <property type="entry name" value="FIDO DOMAIN-CONTAINING PROTEIN"/>
    <property type="match status" value="1"/>
</dbReference>
<sequence length="377" mass="42464">MLIATPELDADDLRVLAEIEEYRDKLRFQVRDHPKWEGQLRRSLVANAIQGSNSIENIHVSSADAAALVEGQDMSAGLDDHTRRAVEGYCDALTWVQQSAAMANFGYHEMLLSTLHFMIQSYDLGKWPGRYRTGGIFVTGRDPLTPAYTGPSPDVVPRLMVELVDWLNTGDLDAPALVRASMAHLNLVSIHPWRDGNGRMSRCLHTLVLAQDKVLAPEFSSIEEWLGDGTNTLEYYAALRTTRPTWEPEAADAHQWMRFCLRAHHLQAQTVQRRVDRARMLWGALEAVAIEHELDERVVSALYAAAVGELRRATYAKDENLTRDQSVRDLQLLRQRALIRSVGHARTQRWVADGEIAEVNEAIIAQLRGPLDEPYPS</sequence>
<keyword evidence="5" id="KW-1185">Reference proteome</keyword>
<dbReference type="InterPro" id="IPR003812">
    <property type="entry name" value="Fido"/>
</dbReference>
<comment type="caution">
    <text evidence="4">The sequence shown here is derived from an EMBL/GenBank/DDBJ whole genome shotgun (WGS) entry which is preliminary data.</text>
</comment>
<feature type="binding site" evidence="2">
    <location>
        <begin position="195"/>
        <end position="202"/>
    </location>
    <ligand>
        <name>ATP</name>
        <dbReference type="ChEBI" id="CHEBI:30616"/>
    </ligand>
</feature>
<reference evidence="4 5" key="1">
    <citation type="submission" date="2018-08" db="EMBL/GenBank/DDBJ databases">
        <title>Genomic Encyclopedia of Archaeal and Bacterial Type Strains, Phase II (KMG-II): from individual species to whole genera.</title>
        <authorList>
            <person name="Goeker M."/>
        </authorList>
    </citation>
    <scope>NUCLEOTIDE SEQUENCE [LARGE SCALE GENOMIC DNA]</scope>
    <source>
        <strain evidence="4 5">DSM 45791</strain>
    </source>
</reference>
<name>A0A3E0I057_9PSEU</name>
<evidence type="ECO:0000256" key="2">
    <source>
        <dbReference type="PIRSR" id="PIRSR640198-2"/>
    </source>
</evidence>
<evidence type="ECO:0000313" key="4">
    <source>
        <dbReference type="EMBL" id="REH52107.1"/>
    </source>
</evidence>
<evidence type="ECO:0000259" key="3">
    <source>
        <dbReference type="PROSITE" id="PS51459"/>
    </source>
</evidence>
<accession>A0A3E0I057</accession>
<dbReference type="EMBL" id="QUNO01000003">
    <property type="protein sequence ID" value="REH52107.1"/>
    <property type="molecule type" value="Genomic_DNA"/>
</dbReference>
<organism evidence="4 5">
    <name type="scientific">Kutzneria buriramensis</name>
    <dbReference type="NCBI Taxonomy" id="1045776"/>
    <lineage>
        <taxon>Bacteria</taxon>
        <taxon>Bacillati</taxon>
        <taxon>Actinomycetota</taxon>
        <taxon>Actinomycetes</taxon>
        <taxon>Pseudonocardiales</taxon>
        <taxon>Pseudonocardiaceae</taxon>
        <taxon>Kutzneria</taxon>
    </lineage>
</organism>